<sequence length="105" mass="12103">MNALTARLAGRVAGQGIDALNRLVEAAEGDGHQAQHCRRILLAVYNSYAWPLELIRLRTLDRDLQRAAFIVIEWSTDCDRELYEYLPDGNRLMQRFWGLEKEQGE</sequence>
<evidence type="ECO:0000313" key="3">
    <source>
        <dbReference type="Proteomes" id="UP000184346"/>
    </source>
</evidence>
<dbReference type="InterPro" id="IPR056090">
    <property type="entry name" value="DUF7673"/>
</dbReference>
<name>A0A1M4Y1K6_9GAMM</name>
<dbReference type="STRING" id="1121942.SAMN02745148_01548"/>
<dbReference type="Pfam" id="PF24720">
    <property type="entry name" value="DUF7673"/>
    <property type="match status" value="1"/>
</dbReference>
<dbReference type="EMBL" id="FQUJ01000006">
    <property type="protein sequence ID" value="SHE99548.1"/>
    <property type="molecule type" value="Genomic_DNA"/>
</dbReference>
<evidence type="ECO:0000259" key="1">
    <source>
        <dbReference type="Pfam" id="PF24720"/>
    </source>
</evidence>
<dbReference type="OrthoDB" id="6717082at2"/>
<dbReference type="AlphaFoldDB" id="A0A1M4Y1K6"/>
<gene>
    <name evidence="2" type="ORF">SAMN02745148_01548</name>
</gene>
<accession>A0A1M4Y1K6</accession>
<dbReference type="Proteomes" id="UP000184346">
    <property type="component" value="Unassembled WGS sequence"/>
</dbReference>
<proteinExistence type="predicted"/>
<reference evidence="2 3" key="1">
    <citation type="submission" date="2016-11" db="EMBL/GenBank/DDBJ databases">
        <authorList>
            <person name="Jaros S."/>
            <person name="Januszkiewicz K."/>
            <person name="Wedrychowicz H."/>
        </authorList>
    </citation>
    <scope>NUCLEOTIDE SEQUENCE [LARGE SCALE GENOMIC DNA]</scope>
    <source>
        <strain evidence="2 3">DSM 19980</strain>
    </source>
</reference>
<feature type="domain" description="DUF7673" evidence="1">
    <location>
        <begin position="18"/>
        <end position="98"/>
    </location>
</feature>
<organism evidence="2 3">
    <name type="scientific">Modicisalibacter ilicicola DSM 19980</name>
    <dbReference type="NCBI Taxonomy" id="1121942"/>
    <lineage>
        <taxon>Bacteria</taxon>
        <taxon>Pseudomonadati</taxon>
        <taxon>Pseudomonadota</taxon>
        <taxon>Gammaproteobacteria</taxon>
        <taxon>Oceanospirillales</taxon>
        <taxon>Halomonadaceae</taxon>
        <taxon>Modicisalibacter</taxon>
    </lineage>
</organism>
<protein>
    <recommendedName>
        <fullName evidence="1">DUF7673 domain-containing protein</fullName>
    </recommendedName>
</protein>
<evidence type="ECO:0000313" key="2">
    <source>
        <dbReference type="EMBL" id="SHE99548.1"/>
    </source>
</evidence>
<keyword evidence="3" id="KW-1185">Reference proteome</keyword>
<dbReference type="RefSeq" id="WP_072821442.1">
    <property type="nucleotide sequence ID" value="NZ_FQUJ01000006.1"/>
</dbReference>